<feature type="domain" description="HTH myb-type" evidence="8">
    <location>
        <begin position="154"/>
        <end position="209"/>
    </location>
</feature>
<evidence type="ECO:0000313" key="10">
    <source>
        <dbReference type="Proteomes" id="UP001470230"/>
    </source>
</evidence>
<evidence type="ECO:0000256" key="5">
    <source>
        <dbReference type="SAM" id="MobiDB-lite"/>
    </source>
</evidence>
<feature type="region of interest" description="Disordered" evidence="5">
    <location>
        <begin position="421"/>
        <end position="455"/>
    </location>
</feature>
<dbReference type="PANTHER" id="PTHR46621:SF1">
    <property type="entry name" value="SNRNA-ACTIVATING PROTEIN COMPLEX SUBUNIT 4"/>
    <property type="match status" value="1"/>
</dbReference>
<feature type="region of interest" description="Disordered" evidence="5">
    <location>
        <begin position="344"/>
        <end position="371"/>
    </location>
</feature>
<feature type="domain" description="Myb-like" evidence="6">
    <location>
        <begin position="101"/>
        <end position="153"/>
    </location>
</feature>
<sequence>MSKHLGAPALLEVGSSDIDQIDPPLPQEVRSRLVQAIAFFLNNTLSYEDAKKMFIQATGSSGIIDKLKEITDVSDDPQNYKNHLLNSPSDDQDMFDFDQSSGPKKTKPWSPSEDILLLAGIYKYGLDNWSNVASFVGNGRTRSQASQRWSRGLNPRISKDAWSTEEDQTLIKLVQEFGDKAWTKISSLMGNRSDVQCRYHFNQISKVNSSLYNGIPYFQYQDPTIQYGQYPGSTPALTPNKISQGNKQNRTISPQFYGTSNYQQPNTPPVFSNQALIQSHNFMDRGSIFSKLPPPYGGYPSSSSTDSDPISSPTEKDHASRFLAEQRVASELRSANATLLSSISNNRFSRGRKPTEQKLVPQNVPRSQPIPRIHFAGPQDLQSSTFHHTQYMMNQNDLLCDMNNAQPQSQPQQMKKVLNNSYQNQDPSPYTSPMLEQNSSPPPPAAEDNQNPFSIDNFLRRFRH</sequence>
<dbReference type="Pfam" id="PF00249">
    <property type="entry name" value="Myb_DNA-binding"/>
    <property type="match status" value="2"/>
</dbReference>
<evidence type="ECO:0000259" key="8">
    <source>
        <dbReference type="PROSITE" id="PS51294"/>
    </source>
</evidence>
<dbReference type="InterPro" id="IPR051575">
    <property type="entry name" value="Myb-like_DNA-bd"/>
</dbReference>
<accession>A0ABR2KEH8</accession>
<dbReference type="EMBL" id="JAPFFF010000005">
    <property type="protein sequence ID" value="KAK8889539.1"/>
    <property type="molecule type" value="Genomic_DNA"/>
</dbReference>
<dbReference type="SUPFAM" id="SSF46689">
    <property type="entry name" value="Homeodomain-like"/>
    <property type="match status" value="1"/>
</dbReference>
<dbReference type="PROSITE" id="PS51294">
    <property type="entry name" value="HTH_MYB"/>
    <property type="match status" value="2"/>
</dbReference>
<dbReference type="InterPro" id="IPR009057">
    <property type="entry name" value="Homeodomain-like_sf"/>
</dbReference>
<dbReference type="SMART" id="SM00717">
    <property type="entry name" value="SANT"/>
    <property type="match status" value="2"/>
</dbReference>
<evidence type="ECO:0000313" key="9">
    <source>
        <dbReference type="EMBL" id="KAK8889539.1"/>
    </source>
</evidence>
<evidence type="ECO:0000256" key="2">
    <source>
        <dbReference type="ARBA" id="ARBA00023125"/>
    </source>
</evidence>
<keyword evidence="10" id="KW-1185">Reference proteome</keyword>
<name>A0ABR2KEH8_9EUKA</name>
<dbReference type="PROSITE" id="PS51293">
    <property type="entry name" value="SANT"/>
    <property type="match status" value="1"/>
</dbReference>
<evidence type="ECO:0000259" key="6">
    <source>
        <dbReference type="PROSITE" id="PS50090"/>
    </source>
</evidence>
<dbReference type="InterPro" id="IPR017930">
    <property type="entry name" value="Myb_dom"/>
</dbReference>
<keyword evidence="4" id="KW-0539">Nucleus</keyword>
<dbReference type="InterPro" id="IPR017884">
    <property type="entry name" value="SANT_dom"/>
</dbReference>
<keyword evidence="3" id="KW-0804">Transcription</keyword>
<dbReference type="CDD" id="cd00167">
    <property type="entry name" value="SANT"/>
    <property type="match status" value="2"/>
</dbReference>
<evidence type="ECO:0000256" key="1">
    <source>
        <dbReference type="ARBA" id="ARBA00023015"/>
    </source>
</evidence>
<dbReference type="Gene3D" id="1.10.10.60">
    <property type="entry name" value="Homeodomain-like"/>
    <property type="match status" value="2"/>
</dbReference>
<dbReference type="Proteomes" id="UP001470230">
    <property type="component" value="Unassembled WGS sequence"/>
</dbReference>
<gene>
    <name evidence="9" type="ORF">M9Y10_034289</name>
</gene>
<organism evidence="9 10">
    <name type="scientific">Tritrichomonas musculus</name>
    <dbReference type="NCBI Taxonomy" id="1915356"/>
    <lineage>
        <taxon>Eukaryota</taxon>
        <taxon>Metamonada</taxon>
        <taxon>Parabasalia</taxon>
        <taxon>Tritrichomonadida</taxon>
        <taxon>Tritrichomonadidae</taxon>
        <taxon>Tritrichomonas</taxon>
    </lineage>
</organism>
<evidence type="ECO:0000259" key="7">
    <source>
        <dbReference type="PROSITE" id="PS51293"/>
    </source>
</evidence>
<feature type="compositionally biased region" description="Polar residues" evidence="5">
    <location>
        <begin position="421"/>
        <end position="439"/>
    </location>
</feature>
<dbReference type="PROSITE" id="PS50090">
    <property type="entry name" value="MYB_LIKE"/>
    <property type="match status" value="2"/>
</dbReference>
<feature type="region of interest" description="Disordered" evidence="5">
    <location>
        <begin position="85"/>
        <end position="109"/>
    </location>
</feature>
<keyword evidence="2" id="KW-0238">DNA-binding</keyword>
<evidence type="ECO:0008006" key="11">
    <source>
        <dbReference type="Google" id="ProtNLM"/>
    </source>
</evidence>
<protein>
    <recommendedName>
        <fullName evidence="11">Myb-like DNA-binding domain containing protein</fullName>
    </recommendedName>
</protein>
<feature type="domain" description="Myb-like" evidence="6">
    <location>
        <begin position="154"/>
        <end position="205"/>
    </location>
</feature>
<comment type="caution">
    <text evidence="9">The sequence shown here is derived from an EMBL/GenBank/DDBJ whole genome shotgun (WGS) entry which is preliminary data.</text>
</comment>
<feature type="domain" description="SANT" evidence="7">
    <location>
        <begin position="104"/>
        <end position="144"/>
    </location>
</feature>
<evidence type="ECO:0000256" key="4">
    <source>
        <dbReference type="ARBA" id="ARBA00023242"/>
    </source>
</evidence>
<reference evidence="9 10" key="1">
    <citation type="submission" date="2024-04" db="EMBL/GenBank/DDBJ databases">
        <title>Tritrichomonas musculus Genome.</title>
        <authorList>
            <person name="Alves-Ferreira E."/>
            <person name="Grigg M."/>
            <person name="Lorenzi H."/>
            <person name="Galac M."/>
        </authorList>
    </citation>
    <scope>NUCLEOTIDE SEQUENCE [LARGE SCALE GENOMIC DNA]</scope>
    <source>
        <strain evidence="9 10">EAF2021</strain>
    </source>
</reference>
<feature type="domain" description="HTH myb-type" evidence="8">
    <location>
        <begin position="104"/>
        <end position="151"/>
    </location>
</feature>
<dbReference type="InterPro" id="IPR001005">
    <property type="entry name" value="SANT/Myb"/>
</dbReference>
<evidence type="ECO:0000256" key="3">
    <source>
        <dbReference type="ARBA" id="ARBA00023163"/>
    </source>
</evidence>
<keyword evidence="1" id="KW-0805">Transcription regulation</keyword>
<feature type="region of interest" description="Disordered" evidence="5">
    <location>
        <begin position="293"/>
        <end position="319"/>
    </location>
</feature>
<proteinExistence type="predicted"/>
<dbReference type="PANTHER" id="PTHR46621">
    <property type="entry name" value="SNRNA-ACTIVATING PROTEIN COMPLEX SUBUNIT 4"/>
    <property type="match status" value="1"/>
</dbReference>
<feature type="compositionally biased region" description="Low complexity" evidence="5">
    <location>
        <begin position="298"/>
        <end position="313"/>
    </location>
</feature>